<keyword evidence="2" id="KW-1185">Reference proteome</keyword>
<name>A0ACD3AQA7_9AGAR</name>
<dbReference type="Proteomes" id="UP000308600">
    <property type="component" value="Unassembled WGS sequence"/>
</dbReference>
<dbReference type="EMBL" id="ML208374">
    <property type="protein sequence ID" value="TFK67499.1"/>
    <property type="molecule type" value="Genomic_DNA"/>
</dbReference>
<proteinExistence type="predicted"/>
<accession>A0ACD3AQA7</accession>
<protein>
    <submittedName>
        <fullName evidence="1">Clavaminate synthase-like protein</fullName>
    </submittedName>
</protein>
<evidence type="ECO:0000313" key="1">
    <source>
        <dbReference type="EMBL" id="TFK67499.1"/>
    </source>
</evidence>
<evidence type="ECO:0000313" key="2">
    <source>
        <dbReference type="Proteomes" id="UP000308600"/>
    </source>
</evidence>
<reference evidence="1 2" key="1">
    <citation type="journal article" date="2019" name="Nat. Ecol. Evol.">
        <title>Megaphylogeny resolves global patterns of mushroom evolution.</title>
        <authorList>
            <person name="Varga T."/>
            <person name="Krizsan K."/>
            <person name="Foldi C."/>
            <person name="Dima B."/>
            <person name="Sanchez-Garcia M."/>
            <person name="Sanchez-Ramirez S."/>
            <person name="Szollosi G.J."/>
            <person name="Szarkandi J.G."/>
            <person name="Papp V."/>
            <person name="Albert L."/>
            <person name="Andreopoulos W."/>
            <person name="Angelini C."/>
            <person name="Antonin V."/>
            <person name="Barry K.W."/>
            <person name="Bougher N.L."/>
            <person name="Buchanan P."/>
            <person name="Buyck B."/>
            <person name="Bense V."/>
            <person name="Catcheside P."/>
            <person name="Chovatia M."/>
            <person name="Cooper J."/>
            <person name="Damon W."/>
            <person name="Desjardin D."/>
            <person name="Finy P."/>
            <person name="Geml J."/>
            <person name="Haridas S."/>
            <person name="Hughes K."/>
            <person name="Justo A."/>
            <person name="Karasinski D."/>
            <person name="Kautmanova I."/>
            <person name="Kiss B."/>
            <person name="Kocsube S."/>
            <person name="Kotiranta H."/>
            <person name="LaButti K.M."/>
            <person name="Lechner B.E."/>
            <person name="Liimatainen K."/>
            <person name="Lipzen A."/>
            <person name="Lukacs Z."/>
            <person name="Mihaltcheva S."/>
            <person name="Morgado L.N."/>
            <person name="Niskanen T."/>
            <person name="Noordeloos M.E."/>
            <person name="Ohm R.A."/>
            <person name="Ortiz-Santana B."/>
            <person name="Ovrebo C."/>
            <person name="Racz N."/>
            <person name="Riley R."/>
            <person name="Savchenko A."/>
            <person name="Shiryaev A."/>
            <person name="Soop K."/>
            <person name="Spirin V."/>
            <person name="Szebenyi C."/>
            <person name="Tomsovsky M."/>
            <person name="Tulloss R.E."/>
            <person name="Uehling J."/>
            <person name="Grigoriev I.V."/>
            <person name="Vagvolgyi C."/>
            <person name="Papp T."/>
            <person name="Martin F.M."/>
            <person name="Miettinen O."/>
            <person name="Hibbett D.S."/>
            <person name="Nagy L.G."/>
        </authorList>
    </citation>
    <scope>NUCLEOTIDE SEQUENCE [LARGE SCALE GENOMIC DNA]</scope>
    <source>
        <strain evidence="1 2">NL-1719</strain>
    </source>
</reference>
<organism evidence="1 2">
    <name type="scientific">Pluteus cervinus</name>
    <dbReference type="NCBI Taxonomy" id="181527"/>
    <lineage>
        <taxon>Eukaryota</taxon>
        <taxon>Fungi</taxon>
        <taxon>Dikarya</taxon>
        <taxon>Basidiomycota</taxon>
        <taxon>Agaricomycotina</taxon>
        <taxon>Agaricomycetes</taxon>
        <taxon>Agaricomycetidae</taxon>
        <taxon>Agaricales</taxon>
        <taxon>Pluteineae</taxon>
        <taxon>Pluteaceae</taxon>
        <taxon>Pluteus</taxon>
    </lineage>
</organism>
<sequence length="375" mass="41761">MATRVLEFEGIPPFPTNVPTHPLLVIDYELLKLQDKREIGRLWEAATKLGFWYLKNHGADEEVNGMFDMGEETMSLPLEEKMKFEQGDSGRSFGYKAPGANAIDASGTLDTIELINISKDDVLSYPTPTNRTYPTTVNARMGNTLLPFVQKSVQVNNTILEVFNDKLGLPKGALLARHHDGERSGSEARVIRNLKRGVLVKADEEKRNARLAMGSHTDFGSLSILHNRLGGLQVLAPGSDEWQYVKPIPGHAICNIGDALTLFSGGILRSNLHRVMPPPGDQAAYERWSLVFFTRPSNQVILRALVEDSDLIKRAVDQATADGKTNDSRTTITSKFETGSTAEEWFARRVRNRRINSWKGPETWMASRGTEQVEA</sequence>
<gene>
    <name evidence="1" type="ORF">BDN72DRAFT_898891</name>
</gene>